<feature type="repeat" description="ANK" evidence="3">
    <location>
        <begin position="114"/>
        <end position="146"/>
    </location>
</feature>
<evidence type="ECO:0000256" key="2">
    <source>
        <dbReference type="ARBA" id="ARBA00023043"/>
    </source>
</evidence>
<evidence type="ECO:0000313" key="5">
    <source>
        <dbReference type="EMBL" id="KAG8550606.1"/>
    </source>
</evidence>
<keyword evidence="6" id="KW-1185">Reference proteome</keyword>
<organism evidence="5 6">
    <name type="scientific">Engystomops pustulosus</name>
    <name type="common">Tungara frog</name>
    <name type="synonym">Physalaemus pustulosus</name>
    <dbReference type="NCBI Taxonomy" id="76066"/>
    <lineage>
        <taxon>Eukaryota</taxon>
        <taxon>Metazoa</taxon>
        <taxon>Chordata</taxon>
        <taxon>Craniata</taxon>
        <taxon>Vertebrata</taxon>
        <taxon>Euteleostomi</taxon>
        <taxon>Amphibia</taxon>
        <taxon>Batrachia</taxon>
        <taxon>Anura</taxon>
        <taxon>Neobatrachia</taxon>
        <taxon>Hyloidea</taxon>
        <taxon>Leptodactylidae</taxon>
        <taxon>Leiuperinae</taxon>
        <taxon>Engystomops</taxon>
    </lineage>
</organism>
<dbReference type="EMBL" id="WNYA01000037">
    <property type="protein sequence ID" value="KAG8550606.1"/>
    <property type="molecule type" value="Genomic_DNA"/>
</dbReference>
<dbReference type="Pfam" id="PF13637">
    <property type="entry name" value="Ank_4"/>
    <property type="match status" value="1"/>
</dbReference>
<dbReference type="Pfam" id="PF12796">
    <property type="entry name" value="Ank_2"/>
    <property type="match status" value="2"/>
</dbReference>
<dbReference type="PROSITE" id="PS50297">
    <property type="entry name" value="ANK_REP_REGION"/>
    <property type="match status" value="5"/>
</dbReference>
<sequence length="509" mass="57127">MPAVPAEGLQQRRRDHSSIHEAVRCGHVEELAAIVKSGTSVNEVDPVHRFTPLHWAAHAGSLECLHWLLWHGANITDVTTRGWTATHLAAIKGQDACMQALILSGADLSALDDRRCTPTHLAASHGHSFTLQTILRSGADANIRDINGWTPVHYAAFHGRLGCLQLLGRWSASLEEVDNNGNSPVHLAAMEGHLHCLKFLLSKVSSFNSCCGGEENKGEKPKELARRFYKERIIQYIDSMEYERDHPEEGENLVFPAHVAALKGDLVTLRKLVESGIININERDDKDSTPLHKAASHGQVECIQWLLEMGADHNIPNEAGETPRDVAKRFAQLSAVKLLGGGADEDSEEEIGEDDPLFFERHGVEGSTDQQDDVNMSAAQRKQARMRAYDKMKELEKLLEIAKSNFKHLGGILEEENQRKKEQKESEKMIRDLEAQLEYERLRREKMEIQLDEYRVRISQLNSTLEQMKPPSRASSKLPEAYKEKKSSKKRSSQQLNPGGVFVRRGSEK</sequence>
<keyword evidence="2 3" id="KW-0040">ANK repeat</keyword>
<evidence type="ECO:0000256" key="1">
    <source>
        <dbReference type="ARBA" id="ARBA00022737"/>
    </source>
</evidence>
<feature type="repeat" description="ANK" evidence="3">
    <location>
        <begin position="180"/>
        <end position="208"/>
    </location>
</feature>
<gene>
    <name evidence="5" type="ORF">GDO81_023183</name>
</gene>
<dbReference type="InterPro" id="IPR050776">
    <property type="entry name" value="Ank_Repeat/CDKN_Inhibitor"/>
</dbReference>
<dbReference type="SUPFAM" id="SSF48403">
    <property type="entry name" value="Ankyrin repeat"/>
    <property type="match status" value="1"/>
</dbReference>
<name>A0AAV6ZMT3_ENGPU</name>
<feature type="repeat" description="ANK" evidence="3">
    <location>
        <begin position="48"/>
        <end position="80"/>
    </location>
</feature>
<dbReference type="InterPro" id="IPR002110">
    <property type="entry name" value="Ankyrin_rpt"/>
</dbReference>
<keyword evidence="1" id="KW-0677">Repeat</keyword>
<evidence type="ECO:0000256" key="4">
    <source>
        <dbReference type="SAM" id="MobiDB-lite"/>
    </source>
</evidence>
<dbReference type="InterPro" id="IPR036770">
    <property type="entry name" value="Ankyrin_rpt-contain_sf"/>
</dbReference>
<feature type="repeat" description="ANK" evidence="3">
    <location>
        <begin position="81"/>
        <end position="113"/>
    </location>
</feature>
<protein>
    <recommendedName>
        <fullName evidence="7">Ankyrin repeat domain 42</fullName>
    </recommendedName>
</protein>
<dbReference type="Gene3D" id="1.25.40.20">
    <property type="entry name" value="Ankyrin repeat-containing domain"/>
    <property type="match status" value="2"/>
</dbReference>
<dbReference type="PANTHER" id="PTHR24201:SF2">
    <property type="entry name" value="ANKYRIN REPEAT DOMAIN-CONTAINING PROTEIN 42"/>
    <property type="match status" value="1"/>
</dbReference>
<feature type="repeat" description="ANK" evidence="3">
    <location>
        <begin position="147"/>
        <end position="179"/>
    </location>
</feature>
<evidence type="ECO:0000313" key="6">
    <source>
        <dbReference type="Proteomes" id="UP000824782"/>
    </source>
</evidence>
<dbReference type="SMART" id="SM00248">
    <property type="entry name" value="ANK"/>
    <property type="match status" value="8"/>
</dbReference>
<feature type="region of interest" description="Disordered" evidence="4">
    <location>
        <begin position="462"/>
        <end position="509"/>
    </location>
</feature>
<dbReference type="Proteomes" id="UP000824782">
    <property type="component" value="Unassembled WGS sequence"/>
</dbReference>
<evidence type="ECO:0000256" key="3">
    <source>
        <dbReference type="PROSITE-ProRule" id="PRU00023"/>
    </source>
</evidence>
<feature type="repeat" description="ANK" evidence="3">
    <location>
        <begin position="286"/>
        <end position="318"/>
    </location>
</feature>
<dbReference type="PANTHER" id="PTHR24201">
    <property type="entry name" value="ANK_REP_REGION DOMAIN-CONTAINING PROTEIN"/>
    <property type="match status" value="1"/>
</dbReference>
<dbReference type="AlphaFoldDB" id="A0AAV6ZMT3"/>
<reference evidence="5" key="1">
    <citation type="thesis" date="2020" institute="ProQuest LLC" country="789 East Eisenhower Parkway, Ann Arbor, MI, USA">
        <title>Comparative Genomics and Chromosome Evolution.</title>
        <authorList>
            <person name="Mudd A.B."/>
        </authorList>
    </citation>
    <scope>NUCLEOTIDE SEQUENCE</scope>
    <source>
        <strain evidence="5">237g6f4</strain>
        <tissue evidence="5">Blood</tissue>
    </source>
</reference>
<evidence type="ECO:0008006" key="7">
    <source>
        <dbReference type="Google" id="ProtNLM"/>
    </source>
</evidence>
<accession>A0AAV6ZMT3</accession>
<dbReference type="PROSITE" id="PS50088">
    <property type="entry name" value="ANK_REPEAT"/>
    <property type="match status" value="6"/>
</dbReference>
<comment type="caution">
    <text evidence="5">The sequence shown here is derived from an EMBL/GenBank/DDBJ whole genome shotgun (WGS) entry which is preliminary data.</text>
</comment>
<proteinExistence type="predicted"/>